<gene>
    <name evidence="1" type="ORF">ACFFGN_04160</name>
</gene>
<keyword evidence="2" id="KW-1185">Reference proteome</keyword>
<comment type="caution">
    <text evidence="1">The sequence shown here is derived from an EMBL/GenBank/DDBJ whole genome shotgun (WGS) entry which is preliminary data.</text>
</comment>
<dbReference type="RefSeq" id="WP_380043939.1">
    <property type="nucleotide sequence ID" value="NZ_JBHLTC010000005.1"/>
</dbReference>
<proteinExistence type="predicted"/>
<name>A0ABV6QGV1_9ACTN</name>
<evidence type="ECO:0000313" key="1">
    <source>
        <dbReference type="EMBL" id="MFC0623241.1"/>
    </source>
</evidence>
<organism evidence="1 2">
    <name type="scientific">Kribbella deserti</name>
    <dbReference type="NCBI Taxonomy" id="1926257"/>
    <lineage>
        <taxon>Bacteria</taxon>
        <taxon>Bacillati</taxon>
        <taxon>Actinomycetota</taxon>
        <taxon>Actinomycetes</taxon>
        <taxon>Propionibacteriales</taxon>
        <taxon>Kribbellaceae</taxon>
        <taxon>Kribbella</taxon>
    </lineage>
</organism>
<dbReference type="EMBL" id="JBHLTC010000005">
    <property type="protein sequence ID" value="MFC0623241.1"/>
    <property type="molecule type" value="Genomic_DNA"/>
</dbReference>
<accession>A0ABV6QGV1</accession>
<evidence type="ECO:0000313" key="2">
    <source>
        <dbReference type="Proteomes" id="UP001589890"/>
    </source>
</evidence>
<sequence length="85" mass="9437">MDYEDAVALGYVGALQVTVTPDGEWTQTLHPLGETNVEDILEWATSRFDRLAEHGPEPDGWGIHIEPDGSLLYQLLARTVSLPDF</sequence>
<dbReference type="Proteomes" id="UP001589890">
    <property type="component" value="Unassembled WGS sequence"/>
</dbReference>
<protein>
    <submittedName>
        <fullName evidence="1">Uncharacterized protein</fullName>
    </submittedName>
</protein>
<reference evidence="1 2" key="1">
    <citation type="submission" date="2024-09" db="EMBL/GenBank/DDBJ databases">
        <authorList>
            <person name="Sun Q."/>
            <person name="Mori K."/>
        </authorList>
    </citation>
    <scope>NUCLEOTIDE SEQUENCE [LARGE SCALE GENOMIC DNA]</scope>
    <source>
        <strain evidence="1 2">CGMCC 1.15906</strain>
    </source>
</reference>